<dbReference type="EC" id="2.7.1.12" evidence="3 9"/>
<dbReference type="AlphaFoldDB" id="A0A0R3W4X7"/>
<evidence type="ECO:0000256" key="5">
    <source>
        <dbReference type="ARBA" id="ARBA00022741"/>
    </source>
</evidence>
<evidence type="ECO:0000256" key="4">
    <source>
        <dbReference type="ARBA" id="ARBA00022679"/>
    </source>
</evidence>
<dbReference type="STRING" id="60517.A0A0R3W4X7"/>
<protein>
    <recommendedName>
        <fullName evidence="3 9">Gluconokinase</fullName>
        <ecNumber evidence="3 9">2.7.1.12</ecNumber>
    </recommendedName>
</protein>
<evidence type="ECO:0000256" key="1">
    <source>
        <dbReference type="ARBA" id="ARBA00004875"/>
    </source>
</evidence>
<dbReference type="GO" id="GO:0005737">
    <property type="term" value="C:cytoplasm"/>
    <property type="evidence" value="ECO:0007669"/>
    <property type="project" value="TreeGrafter"/>
</dbReference>
<evidence type="ECO:0000256" key="9">
    <source>
        <dbReference type="RuleBase" id="RU363066"/>
    </source>
</evidence>
<dbReference type="Proteomes" id="UP000282613">
    <property type="component" value="Unassembled WGS sequence"/>
</dbReference>
<gene>
    <name evidence="10" type="ORF">TASK_LOCUS5134</name>
</gene>
<name>A0A0R3W4X7_TAEAS</name>
<keyword evidence="6 9" id="KW-0418">Kinase</keyword>
<keyword evidence="4 9" id="KW-0808">Transferase</keyword>
<comment type="pathway">
    <text evidence="1 9">Carbohydrate acid metabolism; D-gluconate degradation.</text>
</comment>
<reference evidence="10 11" key="2">
    <citation type="submission" date="2018-11" db="EMBL/GenBank/DDBJ databases">
        <authorList>
            <consortium name="Pathogen Informatics"/>
        </authorList>
    </citation>
    <scope>NUCLEOTIDE SEQUENCE [LARGE SCALE GENOMIC DNA]</scope>
</reference>
<dbReference type="InterPro" id="IPR027417">
    <property type="entry name" value="P-loop_NTPase"/>
</dbReference>
<dbReference type="CDD" id="cd02021">
    <property type="entry name" value="GntK"/>
    <property type="match status" value="1"/>
</dbReference>
<dbReference type="EMBL" id="UYRS01018395">
    <property type="protein sequence ID" value="VDK34561.1"/>
    <property type="molecule type" value="Genomic_DNA"/>
</dbReference>
<dbReference type="OrthoDB" id="275177at2759"/>
<dbReference type="Pfam" id="PF13671">
    <property type="entry name" value="AAA_33"/>
    <property type="match status" value="1"/>
</dbReference>
<evidence type="ECO:0000313" key="10">
    <source>
        <dbReference type="EMBL" id="VDK34561.1"/>
    </source>
</evidence>
<dbReference type="GO" id="GO:0046316">
    <property type="term" value="F:gluconokinase activity"/>
    <property type="evidence" value="ECO:0007669"/>
    <property type="project" value="UniProtKB-EC"/>
</dbReference>
<keyword evidence="7 9" id="KW-0067">ATP-binding</keyword>
<accession>A0A0R3W4X7</accession>
<organism evidence="12">
    <name type="scientific">Taenia asiatica</name>
    <name type="common">Asian tapeworm</name>
    <dbReference type="NCBI Taxonomy" id="60517"/>
    <lineage>
        <taxon>Eukaryota</taxon>
        <taxon>Metazoa</taxon>
        <taxon>Spiralia</taxon>
        <taxon>Lophotrochozoa</taxon>
        <taxon>Platyhelminthes</taxon>
        <taxon>Cestoda</taxon>
        <taxon>Eucestoda</taxon>
        <taxon>Cyclophyllidea</taxon>
        <taxon>Taeniidae</taxon>
        <taxon>Taenia</taxon>
    </lineage>
</organism>
<reference evidence="12" key="1">
    <citation type="submission" date="2017-02" db="UniProtKB">
        <authorList>
            <consortium name="WormBaseParasite"/>
        </authorList>
    </citation>
    <scope>IDENTIFICATION</scope>
</reference>
<evidence type="ECO:0000256" key="2">
    <source>
        <dbReference type="ARBA" id="ARBA00008420"/>
    </source>
</evidence>
<dbReference type="WBParaSite" id="TASK_0000513301-mRNA-1">
    <property type="protein sequence ID" value="TASK_0000513301-mRNA-1"/>
    <property type="gene ID" value="TASK_0000513301"/>
</dbReference>
<proteinExistence type="inferred from homology"/>
<dbReference type="SUPFAM" id="SSF52540">
    <property type="entry name" value="P-loop containing nucleoside triphosphate hydrolases"/>
    <property type="match status" value="1"/>
</dbReference>
<dbReference type="PANTHER" id="PTHR43442">
    <property type="entry name" value="GLUCONOKINASE-RELATED"/>
    <property type="match status" value="1"/>
</dbReference>
<comment type="catalytic activity">
    <reaction evidence="8 9">
        <text>D-gluconate + ATP = 6-phospho-D-gluconate + ADP + H(+)</text>
        <dbReference type="Rhea" id="RHEA:19433"/>
        <dbReference type="ChEBI" id="CHEBI:15378"/>
        <dbReference type="ChEBI" id="CHEBI:18391"/>
        <dbReference type="ChEBI" id="CHEBI:30616"/>
        <dbReference type="ChEBI" id="CHEBI:58759"/>
        <dbReference type="ChEBI" id="CHEBI:456216"/>
        <dbReference type="EC" id="2.7.1.12"/>
    </reaction>
</comment>
<dbReference type="NCBIfam" id="TIGR01313">
    <property type="entry name" value="therm_gnt_kin"/>
    <property type="match status" value="1"/>
</dbReference>
<evidence type="ECO:0000256" key="3">
    <source>
        <dbReference type="ARBA" id="ARBA00012054"/>
    </source>
</evidence>
<dbReference type="GO" id="GO:0005524">
    <property type="term" value="F:ATP binding"/>
    <property type="evidence" value="ECO:0007669"/>
    <property type="project" value="UniProtKB-KW"/>
</dbReference>
<dbReference type="InterPro" id="IPR006001">
    <property type="entry name" value="Therm_gnt_kin"/>
</dbReference>
<evidence type="ECO:0000256" key="6">
    <source>
        <dbReference type="ARBA" id="ARBA00022777"/>
    </source>
</evidence>
<dbReference type="UniPathway" id="UPA00792"/>
<dbReference type="PANTHER" id="PTHR43442:SF3">
    <property type="entry name" value="GLUCONOKINASE-RELATED"/>
    <property type="match status" value="1"/>
</dbReference>
<keyword evidence="11" id="KW-1185">Reference proteome</keyword>
<dbReference type="GO" id="GO:0005975">
    <property type="term" value="P:carbohydrate metabolic process"/>
    <property type="evidence" value="ECO:0007669"/>
    <property type="project" value="InterPro"/>
</dbReference>
<evidence type="ECO:0000256" key="7">
    <source>
        <dbReference type="ARBA" id="ARBA00022840"/>
    </source>
</evidence>
<evidence type="ECO:0000313" key="11">
    <source>
        <dbReference type="Proteomes" id="UP000282613"/>
    </source>
</evidence>
<evidence type="ECO:0000256" key="8">
    <source>
        <dbReference type="ARBA" id="ARBA00048090"/>
    </source>
</evidence>
<dbReference type="Gene3D" id="3.40.50.300">
    <property type="entry name" value="P-loop containing nucleotide triphosphate hydrolases"/>
    <property type="match status" value="1"/>
</dbReference>
<keyword evidence="5 9" id="KW-0547">Nucleotide-binding</keyword>
<evidence type="ECO:0000313" key="12">
    <source>
        <dbReference type="WBParaSite" id="TASK_0000513301-mRNA-1"/>
    </source>
</evidence>
<comment type="similarity">
    <text evidence="2 9">Belongs to the gluconokinase GntK/GntV family.</text>
</comment>
<sequence length="171" mass="18980">MIPVVLMGPSGCGKSTIGSLLQCELHGIFIEGDVLHSNHSISKMSSGVPLTDEDRQPWLERIHFEITKARLCSQSTPVIVACSALKRQYRDVLSCPPNTDTLFVFLRAPRDVLEARIRQRRGHFLPPGILQSQLETLEVPCVGVENFLVVDATLRPDEIVAKILAQLSRLN</sequence>